<reference evidence="2" key="1">
    <citation type="journal article" date="2015" name="ISME J.">
        <title>Draft Genome Sequence of Streptomyces incarnatus NRRL8089, which Produces the Nucleoside Antibiotic Sinefungin.</title>
        <authorList>
            <person name="Oshima K."/>
            <person name="Hattori M."/>
            <person name="Shimizu H."/>
            <person name="Fukuda K."/>
            <person name="Nemoto M."/>
            <person name="Inagaki K."/>
            <person name="Tamura T."/>
        </authorList>
    </citation>
    <scope>NUCLEOTIDE SEQUENCE</scope>
    <source>
        <strain evidence="2">FACHB-1277</strain>
    </source>
</reference>
<evidence type="ECO:0000259" key="1">
    <source>
        <dbReference type="Pfam" id="PF22560"/>
    </source>
</evidence>
<sequence>MSKLLWSADGSHIPTIDPHTKAKHLIIEKYVEDLICTLYGKGRRGVDTFTFIDGFSGGGIYKDDESENKEWLGSPVRLIKAVQEGFKKAKREYPINVKFIFIDDKQDHIDCLKNYVMPKSGLDELSQPKDCEFNYEFICGEFEKNINYCVFTAEQRKGHSFFLLDPQGWTDVSMQSIRKITDMKKSEILYTFMIDYIIRFIAGREDSLKRGFEDVLEADGYYQEARNSKLTSSSVQLYLRQESMRLFREKGKAKYVFSFAAVPKGDTRVLYYLLHLSKNLTALEVMKDSFWEENTLGYEYFFNVYGFGFRTVDYYERNQMRLKFEKSKDQECIELLDRDLGRILESHPDGITFREASEKTMELNPARKSHYEQYIRQLREDQLIEIVREGKVINSKSPDLRRKDIIRKSRARQLILPF</sequence>
<name>A0A926URM8_9CYAN</name>
<protein>
    <submittedName>
        <fullName evidence="2">Three-Cys-motif partner protein TcmP</fullName>
    </submittedName>
</protein>
<dbReference type="RefSeq" id="WP_190349103.1">
    <property type="nucleotide sequence ID" value="NZ_JACJPY010000002.1"/>
</dbReference>
<organism evidence="2 3">
    <name type="scientific">Pseudanabaena cinerea FACHB-1277</name>
    <dbReference type="NCBI Taxonomy" id="2949581"/>
    <lineage>
        <taxon>Bacteria</taxon>
        <taxon>Bacillati</taxon>
        <taxon>Cyanobacteriota</taxon>
        <taxon>Cyanophyceae</taxon>
        <taxon>Pseudanabaenales</taxon>
        <taxon>Pseudanabaenaceae</taxon>
        <taxon>Pseudanabaena</taxon>
        <taxon>Pseudanabaena cinerea</taxon>
    </lineage>
</organism>
<gene>
    <name evidence="2" type="primary">tcmP</name>
    <name evidence="2" type="ORF">H6F44_01280</name>
</gene>
<dbReference type="NCBIfam" id="TIGR04474">
    <property type="entry name" value="tcm_partner"/>
    <property type="match status" value="1"/>
</dbReference>
<dbReference type="AlphaFoldDB" id="A0A926URM8"/>
<dbReference type="InterPro" id="IPR054339">
    <property type="entry name" value="GMT_wHTH"/>
</dbReference>
<evidence type="ECO:0000313" key="2">
    <source>
        <dbReference type="EMBL" id="MBD2148765.1"/>
    </source>
</evidence>
<proteinExistence type="predicted"/>
<keyword evidence="3" id="KW-1185">Reference proteome</keyword>
<comment type="caution">
    <text evidence="2">The sequence shown here is derived from an EMBL/GenBank/DDBJ whole genome shotgun (WGS) entry which is preliminary data.</text>
</comment>
<dbReference type="Proteomes" id="UP000631421">
    <property type="component" value="Unassembled WGS sequence"/>
</dbReference>
<dbReference type="InterPro" id="IPR031009">
    <property type="entry name" value="Tcm_partner"/>
</dbReference>
<feature type="domain" description="GMT-like wHTH" evidence="1">
    <location>
        <begin position="317"/>
        <end position="388"/>
    </location>
</feature>
<dbReference type="Pfam" id="PF22560">
    <property type="entry name" value="GMT-wHTH"/>
    <property type="match status" value="1"/>
</dbReference>
<dbReference type="EMBL" id="JACJPY010000002">
    <property type="protein sequence ID" value="MBD2148765.1"/>
    <property type="molecule type" value="Genomic_DNA"/>
</dbReference>
<reference evidence="2" key="2">
    <citation type="submission" date="2020-08" db="EMBL/GenBank/DDBJ databases">
        <authorList>
            <person name="Chen M."/>
            <person name="Teng W."/>
            <person name="Zhao L."/>
            <person name="Hu C."/>
            <person name="Zhou Y."/>
            <person name="Han B."/>
            <person name="Song L."/>
            <person name="Shu W."/>
        </authorList>
    </citation>
    <scope>NUCLEOTIDE SEQUENCE</scope>
    <source>
        <strain evidence="2">FACHB-1277</strain>
    </source>
</reference>
<accession>A0A926URM8</accession>
<evidence type="ECO:0000313" key="3">
    <source>
        <dbReference type="Proteomes" id="UP000631421"/>
    </source>
</evidence>